<evidence type="ECO:0000313" key="3">
    <source>
        <dbReference type="Proteomes" id="UP000005446"/>
    </source>
</evidence>
<dbReference type="InParanoid" id="H0ELI5"/>
<accession>H0ELI5</accession>
<protein>
    <submittedName>
        <fullName evidence="2">Uncharacterized protein</fullName>
    </submittedName>
</protein>
<dbReference type="AlphaFoldDB" id="H0ELI5"/>
<sequence>MSAAALPKIKVIDTQNVNGNGQGSSVGIDSPSTITDGGQSGRPKSSTSSEDKQQENAHKTFTQWVKQRIQQYESYISSGATCDSH</sequence>
<dbReference type="HOGENOM" id="CLU_2512828_0_0_1"/>
<feature type="compositionally biased region" description="Low complexity" evidence="1">
    <location>
        <begin position="15"/>
        <end position="27"/>
    </location>
</feature>
<feature type="compositionally biased region" description="Basic and acidic residues" evidence="1">
    <location>
        <begin position="49"/>
        <end position="58"/>
    </location>
</feature>
<feature type="region of interest" description="Disordered" evidence="1">
    <location>
        <begin position="1"/>
        <end position="62"/>
    </location>
</feature>
<gene>
    <name evidence="2" type="ORF">M7I_3449</name>
</gene>
<dbReference type="EMBL" id="AGUE01000078">
    <property type="protein sequence ID" value="EHL00564.1"/>
    <property type="molecule type" value="Genomic_DNA"/>
</dbReference>
<proteinExistence type="predicted"/>
<dbReference type="OrthoDB" id="1932312at2759"/>
<keyword evidence="3" id="KW-1185">Reference proteome</keyword>
<feature type="compositionally biased region" description="Polar residues" evidence="1">
    <location>
        <begin position="30"/>
        <end position="48"/>
    </location>
</feature>
<name>H0ELI5_GLAL7</name>
<dbReference type="Proteomes" id="UP000005446">
    <property type="component" value="Unassembled WGS sequence"/>
</dbReference>
<evidence type="ECO:0000313" key="2">
    <source>
        <dbReference type="EMBL" id="EHL00564.1"/>
    </source>
</evidence>
<evidence type="ECO:0000256" key="1">
    <source>
        <dbReference type="SAM" id="MobiDB-lite"/>
    </source>
</evidence>
<organism evidence="2 3">
    <name type="scientific">Glarea lozoyensis (strain ATCC 74030 / MF5533)</name>
    <dbReference type="NCBI Taxonomy" id="1104152"/>
    <lineage>
        <taxon>Eukaryota</taxon>
        <taxon>Fungi</taxon>
        <taxon>Dikarya</taxon>
        <taxon>Ascomycota</taxon>
        <taxon>Pezizomycotina</taxon>
        <taxon>Leotiomycetes</taxon>
        <taxon>Helotiales</taxon>
        <taxon>Helotiaceae</taxon>
        <taxon>Glarea</taxon>
    </lineage>
</organism>
<reference evidence="2 3" key="1">
    <citation type="journal article" date="2012" name="Eukaryot. Cell">
        <title>Genome sequence of the fungus Glarea lozoyensis: the first genome sequence of a species from the Helotiaceae family.</title>
        <authorList>
            <person name="Youssar L."/>
            <person name="Gruening B.A."/>
            <person name="Erxleben A."/>
            <person name="Guenther S."/>
            <person name="Huettel W."/>
        </authorList>
    </citation>
    <scope>NUCLEOTIDE SEQUENCE [LARGE SCALE GENOMIC DNA]</scope>
    <source>
        <strain evidence="3">ATCC 74030 / MF5533</strain>
    </source>
</reference>
<comment type="caution">
    <text evidence="2">The sequence shown here is derived from an EMBL/GenBank/DDBJ whole genome shotgun (WGS) entry which is preliminary data.</text>
</comment>